<dbReference type="Proteomes" id="UP000507245">
    <property type="component" value="Unassembled WGS sequence"/>
</dbReference>
<proteinExistence type="predicted"/>
<evidence type="ECO:0000313" key="1">
    <source>
        <dbReference type="EMBL" id="CAB4314338.1"/>
    </source>
</evidence>
<protein>
    <submittedName>
        <fullName evidence="1">Uncharacterized protein</fullName>
    </submittedName>
</protein>
<evidence type="ECO:0000313" key="2">
    <source>
        <dbReference type="Proteomes" id="UP000507245"/>
    </source>
</evidence>
<organism evidence="1 2">
    <name type="scientific">Prunus armeniaca</name>
    <name type="common">Apricot</name>
    <name type="synonym">Armeniaca vulgaris</name>
    <dbReference type="NCBI Taxonomy" id="36596"/>
    <lineage>
        <taxon>Eukaryota</taxon>
        <taxon>Viridiplantae</taxon>
        <taxon>Streptophyta</taxon>
        <taxon>Embryophyta</taxon>
        <taxon>Tracheophyta</taxon>
        <taxon>Spermatophyta</taxon>
        <taxon>Magnoliopsida</taxon>
        <taxon>eudicotyledons</taxon>
        <taxon>Gunneridae</taxon>
        <taxon>Pentapetalae</taxon>
        <taxon>rosids</taxon>
        <taxon>fabids</taxon>
        <taxon>Rosales</taxon>
        <taxon>Rosaceae</taxon>
        <taxon>Amygdaloideae</taxon>
        <taxon>Amygdaleae</taxon>
        <taxon>Prunus</taxon>
    </lineage>
</organism>
<reference evidence="2" key="1">
    <citation type="journal article" date="2020" name="Genome Biol.">
        <title>Gamete binning: chromosome-level and haplotype-resolved genome assembly enabled by high-throughput single-cell sequencing of gamete genomes.</title>
        <authorList>
            <person name="Campoy J.A."/>
            <person name="Sun H."/>
            <person name="Goel M."/>
            <person name="Jiao W.-B."/>
            <person name="Folz-Donahue K."/>
            <person name="Wang N."/>
            <person name="Rubio M."/>
            <person name="Liu C."/>
            <person name="Kukat C."/>
            <person name="Ruiz D."/>
            <person name="Huettel B."/>
            <person name="Schneeberger K."/>
        </authorList>
    </citation>
    <scope>NUCLEOTIDE SEQUENCE [LARGE SCALE GENOMIC DNA]</scope>
    <source>
        <strain evidence="2">cv. Rojo Pasion</strain>
    </source>
</reference>
<dbReference type="EMBL" id="CAEKKB010000006">
    <property type="protein sequence ID" value="CAB4314338.1"/>
    <property type="molecule type" value="Genomic_DNA"/>
</dbReference>
<keyword evidence="2" id="KW-1185">Reference proteome</keyword>
<accession>A0A6J5XT30</accession>
<sequence>MDKCVEYLDVVDEEEKAYRDGAKEHGEVFKDKALHDRYMDKCVEYLENHVHMHEV</sequence>
<dbReference type="AlphaFoldDB" id="A0A6J5XT30"/>
<gene>
    <name evidence="1" type="ORF">ORAREDHAP_LOCUS38712</name>
</gene>
<name>A0A6J5XT30_PRUAR</name>